<feature type="transmembrane region" description="Helical" evidence="2">
    <location>
        <begin position="101"/>
        <end position="131"/>
    </location>
</feature>
<proteinExistence type="predicted"/>
<organism evidence="3 4">
    <name type="scientific">Pisolithus microcarpus 441</name>
    <dbReference type="NCBI Taxonomy" id="765257"/>
    <lineage>
        <taxon>Eukaryota</taxon>
        <taxon>Fungi</taxon>
        <taxon>Dikarya</taxon>
        <taxon>Basidiomycota</taxon>
        <taxon>Agaricomycotina</taxon>
        <taxon>Agaricomycetes</taxon>
        <taxon>Agaricomycetidae</taxon>
        <taxon>Boletales</taxon>
        <taxon>Sclerodermatineae</taxon>
        <taxon>Pisolithaceae</taxon>
        <taxon>Pisolithus</taxon>
    </lineage>
</organism>
<dbReference type="OrthoDB" id="3159957at2759"/>
<feature type="transmembrane region" description="Helical" evidence="2">
    <location>
        <begin position="56"/>
        <end position="89"/>
    </location>
</feature>
<evidence type="ECO:0000313" key="3">
    <source>
        <dbReference type="EMBL" id="KIK18101.1"/>
    </source>
</evidence>
<name>A0A0C9YN14_9AGAM</name>
<keyword evidence="2" id="KW-1133">Transmembrane helix</keyword>
<accession>A0A0C9YN14</accession>
<evidence type="ECO:0000256" key="1">
    <source>
        <dbReference type="SAM" id="MobiDB-lite"/>
    </source>
</evidence>
<feature type="region of interest" description="Disordered" evidence="1">
    <location>
        <begin position="160"/>
        <end position="188"/>
    </location>
</feature>
<keyword evidence="4" id="KW-1185">Reference proteome</keyword>
<dbReference type="Proteomes" id="UP000054018">
    <property type="component" value="Unassembled WGS sequence"/>
</dbReference>
<dbReference type="EMBL" id="KN833813">
    <property type="protein sequence ID" value="KIK18101.1"/>
    <property type="molecule type" value="Genomic_DNA"/>
</dbReference>
<keyword evidence="2" id="KW-0812">Transmembrane</keyword>
<protein>
    <submittedName>
        <fullName evidence="3">Uncharacterized protein</fullName>
    </submittedName>
</protein>
<evidence type="ECO:0000256" key="2">
    <source>
        <dbReference type="SAM" id="Phobius"/>
    </source>
</evidence>
<dbReference type="Pfam" id="PF16015">
    <property type="entry name" value="Promethin"/>
    <property type="match status" value="1"/>
</dbReference>
<dbReference type="STRING" id="765257.A0A0C9YN14"/>
<evidence type="ECO:0000313" key="4">
    <source>
        <dbReference type="Proteomes" id="UP000054018"/>
    </source>
</evidence>
<keyword evidence="2" id="KW-0472">Membrane</keyword>
<reference evidence="4" key="2">
    <citation type="submission" date="2015-01" db="EMBL/GenBank/DDBJ databases">
        <title>Evolutionary Origins and Diversification of the Mycorrhizal Mutualists.</title>
        <authorList>
            <consortium name="DOE Joint Genome Institute"/>
            <consortium name="Mycorrhizal Genomics Consortium"/>
            <person name="Kohler A."/>
            <person name="Kuo A."/>
            <person name="Nagy L.G."/>
            <person name="Floudas D."/>
            <person name="Copeland A."/>
            <person name="Barry K.W."/>
            <person name="Cichocki N."/>
            <person name="Veneault-Fourrey C."/>
            <person name="LaButti K."/>
            <person name="Lindquist E.A."/>
            <person name="Lipzen A."/>
            <person name="Lundell T."/>
            <person name="Morin E."/>
            <person name="Murat C."/>
            <person name="Riley R."/>
            <person name="Ohm R."/>
            <person name="Sun H."/>
            <person name="Tunlid A."/>
            <person name="Henrissat B."/>
            <person name="Grigoriev I.V."/>
            <person name="Hibbett D.S."/>
            <person name="Martin F."/>
        </authorList>
    </citation>
    <scope>NUCLEOTIDE SEQUENCE [LARGE SCALE GENOMIC DNA]</scope>
    <source>
        <strain evidence="4">441</strain>
    </source>
</reference>
<reference evidence="3 4" key="1">
    <citation type="submission" date="2014-04" db="EMBL/GenBank/DDBJ databases">
        <authorList>
            <consortium name="DOE Joint Genome Institute"/>
            <person name="Kuo A."/>
            <person name="Kohler A."/>
            <person name="Costa M.D."/>
            <person name="Nagy L.G."/>
            <person name="Floudas D."/>
            <person name="Copeland A."/>
            <person name="Barry K.W."/>
            <person name="Cichocki N."/>
            <person name="Veneault-Fourrey C."/>
            <person name="LaButti K."/>
            <person name="Lindquist E.A."/>
            <person name="Lipzen A."/>
            <person name="Lundell T."/>
            <person name="Morin E."/>
            <person name="Murat C."/>
            <person name="Sun H."/>
            <person name="Tunlid A."/>
            <person name="Henrissat B."/>
            <person name="Grigoriev I.V."/>
            <person name="Hibbett D.S."/>
            <person name="Martin F."/>
            <person name="Nordberg H.P."/>
            <person name="Cantor M.N."/>
            <person name="Hua S.X."/>
        </authorList>
    </citation>
    <scope>NUCLEOTIDE SEQUENCE [LARGE SCALE GENOMIC DNA]</scope>
    <source>
        <strain evidence="3 4">441</strain>
    </source>
</reference>
<dbReference type="AlphaFoldDB" id="A0A0C9YN14"/>
<sequence length="188" mass="20932">MARREEPEEFQEGLATYFEKCAELVRQYADVIEQRYARPALALWIRNFKEKPITMTFIAILSILSVLPALSFVGISVFIISSIVFLAAVSAIMACLVTESIIVSIGICTMCSLVLVAVLATVFFLSVYSVIRFGLLVRSNGRSGFKEWAMETRQHLLPVKGVEEEEKPNPPDVATQHPVSDYASHSDD</sequence>
<gene>
    <name evidence="3" type="ORF">PISMIDRAFT_198829</name>
</gene>
<dbReference type="HOGENOM" id="CLU_107238_0_0_1"/>